<sequence>MADKYTYSATAKTPLVRAAFFRGVEPEVRTNDKGVTEKTWGLTAIAPAGSDLTGVKAAIVEAATKMWGSTAGDKLKHPKFKSPLKDGATQVDKEGKLYAGFEAGQTTFKLSTKSRKPGLVDRKVRAIIDEQGTTLVDKANGLHEIVAENEVYSGCWFLATFSAMAYDRDDGFGVSLKLENLQLVKQDERLGGGGAPAAEDQFGALADAGGDDLADLLS</sequence>
<dbReference type="OrthoDB" id="9786575at2"/>
<dbReference type="Pfam" id="PF10991">
    <property type="entry name" value="Enc34_ssDNA-bd"/>
    <property type="match status" value="1"/>
</dbReference>
<gene>
    <name evidence="1" type="ordered locus">amb1937</name>
</gene>
<dbReference type="Proteomes" id="UP000007058">
    <property type="component" value="Chromosome"/>
</dbReference>
<dbReference type="RefSeq" id="WP_011384340.1">
    <property type="nucleotide sequence ID" value="NC_007626.1"/>
</dbReference>
<evidence type="ECO:0000313" key="1">
    <source>
        <dbReference type="EMBL" id="BAE50741.1"/>
    </source>
</evidence>
<dbReference type="STRING" id="342108.amb1937"/>
<dbReference type="KEGG" id="mag:amb1937"/>
<organism evidence="1 2">
    <name type="scientific">Paramagnetospirillum magneticum (strain ATCC 700264 / AMB-1)</name>
    <name type="common">Magnetospirillum magneticum</name>
    <dbReference type="NCBI Taxonomy" id="342108"/>
    <lineage>
        <taxon>Bacteria</taxon>
        <taxon>Pseudomonadati</taxon>
        <taxon>Pseudomonadota</taxon>
        <taxon>Alphaproteobacteria</taxon>
        <taxon>Rhodospirillales</taxon>
        <taxon>Magnetospirillaceae</taxon>
        <taxon>Paramagnetospirillum</taxon>
    </lineage>
</organism>
<dbReference type="EMBL" id="AP007255">
    <property type="protein sequence ID" value="BAE50741.1"/>
    <property type="molecule type" value="Genomic_DNA"/>
</dbReference>
<proteinExistence type="predicted"/>
<dbReference type="Gene3D" id="2.40.50.140">
    <property type="entry name" value="Nucleic acid-binding proteins"/>
    <property type="match status" value="1"/>
</dbReference>
<reference evidence="1 2" key="1">
    <citation type="journal article" date="2005" name="DNA Res.">
        <title>Complete genome sequence of the facultative anaerobic magnetotactic bacterium Magnetospirillum sp. strain AMB-1.</title>
        <authorList>
            <person name="Matsunaga T."/>
            <person name="Okamura Y."/>
            <person name="Fukuda Y."/>
            <person name="Wahyudi A.T."/>
            <person name="Murase Y."/>
            <person name="Takeyama H."/>
        </authorList>
    </citation>
    <scope>NUCLEOTIDE SEQUENCE [LARGE SCALE GENOMIC DNA]</scope>
    <source>
        <strain evidence="2">ATCC 700264 / AMB-1</strain>
    </source>
</reference>
<protein>
    <submittedName>
        <fullName evidence="1">Uncharacterized protein</fullName>
    </submittedName>
</protein>
<name>Q2W5Y4_PARM1</name>
<keyword evidence="2" id="KW-1185">Reference proteome</keyword>
<dbReference type="InterPro" id="IPR022595">
    <property type="entry name" value="Enc34_ssDNA-bd"/>
</dbReference>
<dbReference type="AlphaFoldDB" id="Q2W5Y4"/>
<dbReference type="HOGENOM" id="CLU_1265679_0_0_5"/>
<dbReference type="SUPFAM" id="SSF50249">
    <property type="entry name" value="Nucleic acid-binding proteins"/>
    <property type="match status" value="1"/>
</dbReference>
<dbReference type="InterPro" id="IPR012340">
    <property type="entry name" value="NA-bd_OB-fold"/>
</dbReference>
<evidence type="ECO:0000313" key="2">
    <source>
        <dbReference type="Proteomes" id="UP000007058"/>
    </source>
</evidence>
<accession>Q2W5Y4</accession>